<dbReference type="InterPro" id="IPR026906">
    <property type="entry name" value="LRR_5"/>
</dbReference>
<accession>A0A1I0DCR0</accession>
<keyword evidence="2" id="KW-0732">Signal</keyword>
<sequence>MRKRLKKYLSLTIVLSIIISVCSCSGPSATATTAVPATTESQAAAEAASTSAEGETQATEESISKWEPKLSAEDKAIVEKLGTLTHHTKVTEDSLNWSFDAASGTLTVTGQGPMKDYSKDDPSPAKDYVDSVTRIVVGDGITTIGAYAFYNMMWCENARLPDSVEYIGDYAFMNDSSLEEMPFPKGLREIGDYAFGEVKLHKALAIPEGIEIIGKHAFNSNDFYDNISIPASAYYIAETAFYNSLSLHDFTIAEGNPNYTAKDGVLFSKDLSVLFCYPIYKEEKHYDIPQTVTRIAEGAFEQNYFLKTIHIPASVSEVGDRLFLEFPFMEEYTVDENCPVLKSVDGVLYSKDMKMLYDYPRKKEAEEYTVPSSVETIDRYCFDFCDKTKKLYIPGTVKKVDRCAFGFTNGEIYLAKDFVNAEIGDSILYSITTESRMDFSEDYVYTPPEKREPEANPVVYLWTHHDKMTVYYEGSQEEWDAFIEKGSRNLGDTEVICNTPFPGK</sequence>
<gene>
    <name evidence="3" type="ORF">SAMN04487771_101149</name>
</gene>
<dbReference type="InterPro" id="IPR032675">
    <property type="entry name" value="LRR_dom_sf"/>
</dbReference>
<feature type="chain" id="PRO_5038987875" evidence="2">
    <location>
        <begin position="31"/>
        <end position="504"/>
    </location>
</feature>
<dbReference type="InterPro" id="IPR053139">
    <property type="entry name" value="Surface_bspA-like"/>
</dbReference>
<keyword evidence="4" id="KW-1185">Reference proteome</keyword>
<dbReference type="STRING" id="1526.SAMN02910262_01975"/>
<dbReference type="EMBL" id="FOIL01000011">
    <property type="protein sequence ID" value="SET29904.1"/>
    <property type="molecule type" value="Genomic_DNA"/>
</dbReference>
<feature type="signal peptide" evidence="2">
    <location>
        <begin position="1"/>
        <end position="30"/>
    </location>
</feature>
<dbReference type="RefSeq" id="WP_074649080.1">
    <property type="nucleotide sequence ID" value="NZ_FOIL01000011.1"/>
</dbReference>
<dbReference type="PANTHER" id="PTHR45661:SF3">
    <property type="entry name" value="IG-LIKE DOMAIN-CONTAINING PROTEIN"/>
    <property type="match status" value="1"/>
</dbReference>
<evidence type="ECO:0000313" key="4">
    <source>
        <dbReference type="Proteomes" id="UP000199820"/>
    </source>
</evidence>
<dbReference type="Proteomes" id="UP000199820">
    <property type="component" value="Unassembled WGS sequence"/>
</dbReference>
<dbReference type="PANTHER" id="PTHR45661">
    <property type="entry name" value="SURFACE ANTIGEN"/>
    <property type="match status" value="1"/>
</dbReference>
<evidence type="ECO:0000313" key="3">
    <source>
        <dbReference type="EMBL" id="SET29904.1"/>
    </source>
</evidence>
<evidence type="ECO:0000256" key="1">
    <source>
        <dbReference type="SAM" id="MobiDB-lite"/>
    </source>
</evidence>
<organism evidence="3 4">
    <name type="scientific">[Clostridium] aminophilum</name>
    <dbReference type="NCBI Taxonomy" id="1526"/>
    <lineage>
        <taxon>Bacteria</taxon>
        <taxon>Bacillati</taxon>
        <taxon>Bacillota</taxon>
        <taxon>Clostridia</taxon>
        <taxon>Lachnospirales</taxon>
        <taxon>Lachnospiraceae</taxon>
    </lineage>
</organism>
<dbReference type="PROSITE" id="PS51257">
    <property type="entry name" value="PROKAR_LIPOPROTEIN"/>
    <property type="match status" value="1"/>
</dbReference>
<feature type="region of interest" description="Disordered" evidence="1">
    <location>
        <begin position="42"/>
        <end position="64"/>
    </location>
</feature>
<feature type="compositionally biased region" description="Low complexity" evidence="1">
    <location>
        <begin position="42"/>
        <end position="61"/>
    </location>
</feature>
<dbReference type="eggNOG" id="COG4886">
    <property type="taxonomic scope" value="Bacteria"/>
</dbReference>
<dbReference type="Pfam" id="PF13306">
    <property type="entry name" value="LRR_5"/>
    <property type="match status" value="3"/>
</dbReference>
<dbReference type="AlphaFoldDB" id="A0A1I0DCR0"/>
<proteinExistence type="predicted"/>
<reference evidence="4" key="1">
    <citation type="submission" date="2016-10" db="EMBL/GenBank/DDBJ databases">
        <authorList>
            <person name="Varghese N."/>
            <person name="Submissions S."/>
        </authorList>
    </citation>
    <scope>NUCLEOTIDE SEQUENCE [LARGE SCALE GENOMIC DNA]</scope>
    <source>
        <strain evidence="4">KH1P1</strain>
    </source>
</reference>
<dbReference type="Gene3D" id="3.80.10.10">
    <property type="entry name" value="Ribonuclease Inhibitor"/>
    <property type="match status" value="2"/>
</dbReference>
<name>A0A1I0DCR0_9FIRM</name>
<dbReference type="OrthoDB" id="1987399at2"/>
<protein>
    <submittedName>
        <fullName evidence="3">Leucine rich repeat-containing protein</fullName>
    </submittedName>
</protein>
<evidence type="ECO:0000256" key="2">
    <source>
        <dbReference type="SAM" id="SignalP"/>
    </source>
</evidence>